<gene>
    <name evidence="4" type="ORF">IQ63_30115</name>
</gene>
<dbReference type="SUPFAM" id="SSF51735">
    <property type="entry name" value="NAD(P)-binding Rossmann-fold domains"/>
    <property type="match status" value="1"/>
</dbReference>
<sequence>MASSLELFRLEGARALVTGASRGIGKAVAEALADAGCDLVVTARTAAALEETVREVEERGRKVTALAGDLGEAGVAAGLVERAAEALGGLDVVVHNAGVTAADADGGMLLVQLQDLPEAAWDRVVSVNLDATAALCRTAYPYLAESARASLVLMSSTAALLGAPLLDSYAATKAAQVSLAKSLAVGWARQGIRVNAVCPGWTLTDMTTFASETDALSEWLMGHVPMGRWATVEEITGSVLFLASPASSYVTGHALVVDGGVSVPDGGLAGYPKPASPLAGG</sequence>
<feature type="domain" description="Ketoreductase" evidence="3">
    <location>
        <begin position="13"/>
        <end position="190"/>
    </location>
</feature>
<comment type="similarity">
    <text evidence="1">Belongs to the short-chain dehydrogenases/reductases (SDR) family.</text>
</comment>
<dbReference type="AlphaFoldDB" id="A0A0L0JWT9"/>
<dbReference type="PANTHER" id="PTHR42760">
    <property type="entry name" value="SHORT-CHAIN DEHYDROGENASES/REDUCTASES FAMILY MEMBER"/>
    <property type="match status" value="1"/>
</dbReference>
<dbReference type="PANTHER" id="PTHR42760:SF115">
    <property type="entry name" value="3-OXOACYL-[ACYL-CARRIER-PROTEIN] REDUCTASE FABG"/>
    <property type="match status" value="1"/>
</dbReference>
<dbReference type="Pfam" id="PF13561">
    <property type="entry name" value="adh_short_C2"/>
    <property type="match status" value="1"/>
</dbReference>
<dbReference type="InterPro" id="IPR036291">
    <property type="entry name" value="NAD(P)-bd_dom_sf"/>
</dbReference>
<evidence type="ECO:0000313" key="4">
    <source>
        <dbReference type="EMBL" id="KND29999.1"/>
    </source>
</evidence>
<evidence type="ECO:0000259" key="3">
    <source>
        <dbReference type="SMART" id="SM00822"/>
    </source>
</evidence>
<dbReference type="Proteomes" id="UP000037151">
    <property type="component" value="Unassembled WGS sequence"/>
</dbReference>
<name>A0A0L0JWT9_9ACTN</name>
<dbReference type="InterPro" id="IPR057326">
    <property type="entry name" value="KR_dom"/>
</dbReference>
<dbReference type="PRINTS" id="PR00081">
    <property type="entry name" value="GDHRDH"/>
</dbReference>
<dbReference type="FunFam" id="3.40.50.720:FF:000084">
    <property type="entry name" value="Short-chain dehydrogenase reductase"/>
    <property type="match status" value="1"/>
</dbReference>
<dbReference type="InterPro" id="IPR002347">
    <property type="entry name" value="SDR_fam"/>
</dbReference>
<dbReference type="RefSeq" id="WP_050373421.1">
    <property type="nucleotide sequence ID" value="NZ_KQ257829.1"/>
</dbReference>
<dbReference type="GO" id="GO:0016616">
    <property type="term" value="F:oxidoreductase activity, acting on the CH-OH group of donors, NAD or NADP as acceptor"/>
    <property type="evidence" value="ECO:0007669"/>
    <property type="project" value="TreeGrafter"/>
</dbReference>
<keyword evidence="2" id="KW-0560">Oxidoreductase</keyword>
<dbReference type="Gene3D" id="3.40.50.720">
    <property type="entry name" value="NAD(P)-binding Rossmann-like Domain"/>
    <property type="match status" value="1"/>
</dbReference>
<evidence type="ECO:0000313" key="5">
    <source>
        <dbReference type="Proteomes" id="UP000037151"/>
    </source>
</evidence>
<evidence type="ECO:0000256" key="2">
    <source>
        <dbReference type="ARBA" id="ARBA00023002"/>
    </source>
</evidence>
<dbReference type="EMBL" id="JPPY01000169">
    <property type="protein sequence ID" value="KND29999.1"/>
    <property type="molecule type" value="Genomic_DNA"/>
</dbReference>
<dbReference type="PRINTS" id="PR00080">
    <property type="entry name" value="SDRFAMILY"/>
</dbReference>
<dbReference type="OrthoDB" id="517007at2"/>
<dbReference type="PATRIC" id="fig|42234.21.peg.6205"/>
<evidence type="ECO:0000256" key="1">
    <source>
        <dbReference type="ARBA" id="ARBA00006484"/>
    </source>
</evidence>
<protein>
    <submittedName>
        <fullName evidence="4">Short-chain dehydrogenase</fullName>
    </submittedName>
</protein>
<proteinExistence type="inferred from homology"/>
<organism evidence="4 5">
    <name type="scientific">Streptomyces acidiscabies</name>
    <dbReference type="NCBI Taxonomy" id="42234"/>
    <lineage>
        <taxon>Bacteria</taxon>
        <taxon>Bacillati</taxon>
        <taxon>Actinomycetota</taxon>
        <taxon>Actinomycetes</taxon>
        <taxon>Kitasatosporales</taxon>
        <taxon>Streptomycetaceae</taxon>
        <taxon>Streptomyces</taxon>
    </lineage>
</organism>
<comment type="caution">
    <text evidence="4">The sequence shown here is derived from an EMBL/GenBank/DDBJ whole genome shotgun (WGS) entry which is preliminary data.</text>
</comment>
<accession>A0A0L0JWT9</accession>
<reference evidence="5" key="1">
    <citation type="submission" date="2014-07" db="EMBL/GenBank/DDBJ databases">
        <title>Genome sequencing of plant-pathogenic Streptomyces species.</title>
        <authorList>
            <person name="Harrison J."/>
            <person name="Sapp M."/>
            <person name="Thwaites R."/>
            <person name="Studholme D.J."/>
        </authorList>
    </citation>
    <scope>NUCLEOTIDE SEQUENCE [LARGE SCALE GENOMIC DNA]</scope>
    <source>
        <strain evidence="5">NCPPB 4445</strain>
    </source>
</reference>
<dbReference type="SMART" id="SM00822">
    <property type="entry name" value="PKS_KR"/>
    <property type="match status" value="1"/>
</dbReference>